<evidence type="ECO:0000313" key="3">
    <source>
        <dbReference type="Proteomes" id="UP001523230"/>
    </source>
</evidence>
<dbReference type="EMBL" id="QFDM01000003">
    <property type="protein sequence ID" value="MCM2466971.1"/>
    <property type="molecule type" value="Genomic_DNA"/>
</dbReference>
<accession>A0ABD4TIJ9</accession>
<keyword evidence="3" id="KW-1185">Reference proteome</keyword>
<dbReference type="Proteomes" id="UP001523230">
    <property type="component" value="Unassembled WGS sequence"/>
</dbReference>
<comment type="caution">
    <text evidence="2">The sequence shown here is derived from an EMBL/GenBank/DDBJ whole genome shotgun (WGS) entry which is preliminary data.</text>
</comment>
<evidence type="ECO:0000256" key="1">
    <source>
        <dbReference type="SAM" id="MobiDB-lite"/>
    </source>
</evidence>
<protein>
    <submittedName>
        <fullName evidence="2">Uncharacterized protein</fullName>
    </submittedName>
</protein>
<gene>
    <name evidence="2" type="ORF">DIC75_11770</name>
</gene>
<dbReference type="AlphaFoldDB" id="A0ABD4TIJ9"/>
<proteinExistence type="predicted"/>
<reference evidence="2 3" key="1">
    <citation type="submission" date="2018-05" db="EMBL/GenBank/DDBJ databases">
        <title>Isolation and characterization of genus Methanoculleus species and their viruses from deep sea marine sediment offshore southwestern Taiwan.</title>
        <authorList>
            <person name="Wei W.-H."/>
            <person name="Chen W.-C."/>
            <person name="Lai M.-C."/>
            <person name="Chen S.-C."/>
        </authorList>
    </citation>
    <scope>NUCLEOTIDE SEQUENCE [LARGE SCALE GENOMIC DNA]</scope>
    <source>
        <strain evidence="2 3">CWC-02</strain>
    </source>
</reference>
<name>A0ABD4TIJ9_9EURY</name>
<evidence type="ECO:0000313" key="2">
    <source>
        <dbReference type="EMBL" id="MCM2466971.1"/>
    </source>
</evidence>
<organism evidence="2 3">
    <name type="scientific">Methanoculleus oceani</name>
    <dbReference type="NCBI Taxonomy" id="2184756"/>
    <lineage>
        <taxon>Archaea</taxon>
        <taxon>Methanobacteriati</taxon>
        <taxon>Methanobacteriota</taxon>
        <taxon>Stenosarchaea group</taxon>
        <taxon>Methanomicrobia</taxon>
        <taxon>Methanomicrobiales</taxon>
        <taxon>Methanomicrobiaceae</taxon>
        <taxon>Methanoculleus</taxon>
    </lineage>
</organism>
<sequence>MTSAKNIRGRQHGTDSADGYLPGNGAGAQGRIEASIDSRPSTTRLIDGGEGEVYSIPGSAEDVSAAPAGT</sequence>
<feature type="region of interest" description="Disordered" evidence="1">
    <location>
        <begin position="1"/>
        <end position="70"/>
    </location>
</feature>